<dbReference type="Gene3D" id="3.90.226.10">
    <property type="entry name" value="2-enoyl-CoA Hydratase, Chain A, domain 1"/>
    <property type="match status" value="1"/>
</dbReference>
<feature type="domain" description="RDD" evidence="6">
    <location>
        <begin position="6"/>
        <end position="129"/>
    </location>
</feature>
<dbReference type="InterPro" id="IPR029045">
    <property type="entry name" value="ClpP/crotonase-like_dom_sf"/>
</dbReference>
<gene>
    <name evidence="7" type="ORF">RD2015_325</name>
</gene>
<evidence type="ECO:0000256" key="1">
    <source>
        <dbReference type="ARBA" id="ARBA00004651"/>
    </source>
</evidence>
<evidence type="ECO:0000256" key="3">
    <source>
        <dbReference type="ARBA" id="ARBA00022692"/>
    </source>
</evidence>
<dbReference type="OrthoDB" id="5935280at2"/>
<sequence>MRNHSAAPSTRALAMVIDGVLWAMGSAVLMWVVYGDPVSRWDDMRPGTLAINWLLPLVMCVLFWAWQGATPGKLIAGVKVVDAQSGRRPTPLQALIRWVGYLVSAVPLFAGFWWAKLDAEGRTWHDRLSRTAVERSRPLPASGRGLLADYMVTHWRGEQSLAQSFWVNNILLALPLMAALTGVMSWIQMKGDALQAGSIAMLIGWPLMLLLDTWCVVGCWRAVRGYVDSNGSLLWAALARLILFFSALQILASLVIGFIPQVPEFWKMARGIDPIGQAEMKISTDGHTLHFQGPIGMGDARRMGKLLETAPNVKSFELASPGGRLAEAEDMVVLMRKRGATTRAVGDCQSACTLLFLAGNQRQLMPGAQLGFHRASTGTYNPAFEEIANQHLAETYRKMELPEDYIQRTLKTPSRSMWYPSPDDLVRHQLIQEPPKTMDVALPDGPKPGEPAPLSEYVAAFKSNPVWFHLDERFPGTLNRAATQMRNARLALAGTEQEMDGAQMAAQMAIAPEVRQLLISGSAESRRRYLQVVRGQLRAMQSLGADTCQAWLAGSPATRRLMPQEVMAWETSWLSNAAQEDPPSRTRAGEASRLELEVVYRTLGAQAPGLLSRLWSDDTSGDTTGVVTCERAAQLLDQIQRLKVAPRELAERVVFQTR</sequence>
<proteinExistence type="predicted"/>
<dbReference type="EMBL" id="CP013729">
    <property type="protein sequence ID" value="ALV04828.1"/>
    <property type="molecule type" value="Genomic_DNA"/>
</dbReference>
<keyword evidence="8" id="KW-1185">Reference proteome</keyword>
<protein>
    <recommendedName>
        <fullName evidence="6">RDD domain-containing protein</fullName>
    </recommendedName>
</protein>
<dbReference type="RefSeq" id="WP_083525228.1">
    <property type="nucleotide sequence ID" value="NZ_CP013729.1"/>
</dbReference>
<dbReference type="GO" id="GO:0005886">
    <property type="term" value="C:plasma membrane"/>
    <property type="evidence" value="ECO:0007669"/>
    <property type="project" value="UniProtKB-SubCell"/>
</dbReference>
<dbReference type="KEGG" id="rdp:RD2015_325"/>
<keyword evidence="3" id="KW-0812">Transmembrane</keyword>
<dbReference type="InterPro" id="IPR010432">
    <property type="entry name" value="RDD"/>
</dbReference>
<evidence type="ECO:0000256" key="2">
    <source>
        <dbReference type="ARBA" id="ARBA00022475"/>
    </source>
</evidence>
<keyword evidence="2" id="KW-1003">Cell membrane</keyword>
<dbReference type="PANTHER" id="PTHR36115">
    <property type="entry name" value="PROLINE-RICH ANTIGEN HOMOLOG-RELATED"/>
    <property type="match status" value="1"/>
</dbReference>
<evidence type="ECO:0000313" key="7">
    <source>
        <dbReference type="EMBL" id="ALV04828.1"/>
    </source>
</evidence>
<keyword evidence="4" id="KW-1133">Transmembrane helix</keyword>
<dbReference type="PANTHER" id="PTHR36115:SF6">
    <property type="entry name" value="PROLINE-RICH ANTIGEN HOMOLOG"/>
    <property type="match status" value="1"/>
</dbReference>
<keyword evidence="5" id="KW-0472">Membrane</keyword>
<evidence type="ECO:0000256" key="5">
    <source>
        <dbReference type="ARBA" id="ARBA00023136"/>
    </source>
</evidence>
<dbReference type="STRING" id="76731.RD2015_325"/>
<evidence type="ECO:0000313" key="8">
    <source>
        <dbReference type="Proteomes" id="UP000060699"/>
    </source>
</evidence>
<evidence type="ECO:0000259" key="6">
    <source>
        <dbReference type="Pfam" id="PF06271"/>
    </source>
</evidence>
<name>A0A0U3MBF6_9BURK</name>
<dbReference type="Pfam" id="PF06271">
    <property type="entry name" value="RDD"/>
    <property type="match status" value="1"/>
</dbReference>
<dbReference type="AlphaFoldDB" id="A0A0U3MBF6"/>
<reference evidence="7 8" key="1">
    <citation type="submission" date="2015-12" db="EMBL/GenBank/DDBJ databases">
        <title>Complete genome of Roseateles depolymerans KCTC 42856.</title>
        <authorList>
            <person name="Kim K.M."/>
        </authorList>
    </citation>
    <scope>NUCLEOTIDE SEQUENCE [LARGE SCALE GENOMIC DNA]</scope>
    <source>
        <strain evidence="7 8">KCTC 42856</strain>
    </source>
</reference>
<organism evidence="7 8">
    <name type="scientific">Roseateles depolymerans</name>
    <dbReference type="NCBI Taxonomy" id="76731"/>
    <lineage>
        <taxon>Bacteria</taxon>
        <taxon>Pseudomonadati</taxon>
        <taxon>Pseudomonadota</taxon>
        <taxon>Betaproteobacteria</taxon>
        <taxon>Burkholderiales</taxon>
        <taxon>Sphaerotilaceae</taxon>
        <taxon>Roseateles</taxon>
    </lineage>
</organism>
<dbReference type="SUPFAM" id="SSF52096">
    <property type="entry name" value="ClpP/crotonase"/>
    <property type="match status" value="1"/>
</dbReference>
<evidence type="ECO:0000256" key="4">
    <source>
        <dbReference type="ARBA" id="ARBA00022989"/>
    </source>
</evidence>
<accession>A0A0U3MBF6</accession>
<dbReference type="InterPro" id="IPR051791">
    <property type="entry name" value="Pra-immunoreactive"/>
</dbReference>
<dbReference type="Proteomes" id="UP000060699">
    <property type="component" value="Chromosome"/>
</dbReference>
<comment type="subcellular location">
    <subcellularLocation>
        <location evidence="1">Cell membrane</location>
        <topology evidence="1">Multi-pass membrane protein</topology>
    </subcellularLocation>
</comment>